<name>Q9YDH3_AERPE</name>
<dbReference type="PIR" id="D72690">
    <property type="entry name" value="D72690"/>
</dbReference>
<evidence type="ECO:0000313" key="1">
    <source>
        <dbReference type="EMBL" id="BAA79924.1"/>
    </source>
</evidence>
<accession>Q9YDH3</accession>
<dbReference type="Proteomes" id="UP000002518">
    <property type="component" value="Chromosome"/>
</dbReference>
<dbReference type="EMBL" id="BA000002">
    <property type="protein sequence ID" value="BAA79924.1"/>
    <property type="molecule type" value="Genomic_DNA"/>
</dbReference>
<dbReference type="GeneID" id="1445019"/>
<gene>
    <name evidence="1" type="ordered locus">APE_0940</name>
</gene>
<reference evidence="1 2" key="1">
    <citation type="journal article" date="1999" name="DNA Res.">
        <title>Complete genome sequence of an aerobic hyper-thermophilic crenarchaeon, Aeropyrum pernix K1.</title>
        <authorList>
            <person name="Kawarabayasi Y."/>
            <person name="Hino Y."/>
            <person name="Horikawa H."/>
            <person name="Yamazaki S."/>
            <person name="Haikawa Y."/>
            <person name="Jin-no K."/>
            <person name="Takahashi M."/>
            <person name="Sekine M."/>
            <person name="Baba S."/>
            <person name="Ankai A."/>
            <person name="Kosugi H."/>
            <person name="Hosoyama A."/>
            <person name="Fukui S."/>
            <person name="Nagai Y."/>
            <person name="Nishijima K."/>
            <person name="Nakazawa H."/>
            <person name="Takamiya M."/>
            <person name="Masuda S."/>
            <person name="Funahashi T."/>
            <person name="Tanaka T."/>
            <person name="Kudoh Y."/>
            <person name="Yamazaki J."/>
            <person name="Kushida N."/>
            <person name="Oguchi A."/>
            <person name="Aoki K."/>
            <person name="Kubota K."/>
            <person name="Nakamura Y."/>
            <person name="Nomura N."/>
            <person name="Sako Y."/>
            <person name="Kikuchi H."/>
        </authorList>
    </citation>
    <scope>NUCLEOTIDE SEQUENCE [LARGE SCALE GENOMIC DNA]</scope>
    <source>
        <strain evidence="2">ATCC 700893 / DSM 11879 / JCM 9820 / NBRC 100138 / K1</strain>
    </source>
</reference>
<keyword evidence="2" id="KW-1185">Reference proteome</keyword>
<sequence>MTVYTKDFTGLLKTLEAGGRVLIVYLMNPDGIISAYHVMRLLKPQARDEAVLKPVAGWRARIEAPGERFDLALYLGVVPEGGVEAASTYALLYRRTSGVRHAIVLDPGVPDALSIDSKLSIGAGDYHPLMAAASMVSVAWDASRGNMLYRRFMEEAGLDPSTDYWIPEAIASNLEGVEEACKMEAASWYPRLFSYDTAEPAKSAFEDAMLASLRAQEDFEADELASSLEGGGDRVCGWRVGRLDYNGFIHKRVARVLWSRLGEPVFVYGVNRCGGQRVFSLASGPGGLASAVEKASPYWYGGEGGGRAFYSGYLEKHPSREDLARILCREAGQGGEA</sequence>
<dbReference type="PATRIC" id="fig|272557.25.peg.675"/>
<dbReference type="STRING" id="272557.APE_0940"/>
<protein>
    <submittedName>
        <fullName evidence="1">Uncharacterized protein</fullName>
    </submittedName>
</protein>
<dbReference type="RefSeq" id="WP_010866080.1">
    <property type="nucleotide sequence ID" value="NC_000854.2"/>
</dbReference>
<evidence type="ECO:0000313" key="2">
    <source>
        <dbReference type="Proteomes" id="UP000002518"/>
    </source>
</evidence>
<organism evidence="1 2">
    <name type="scientific">Aeropyrum pernix (strain ATCC 700893 / DSM 11879 / JCM 9820 / NBRC 100138 / K1)</name>
    <dbReference type="NCBI Taxonomy" id="272557"/>
    <lineage>
        <taxon>Archaea</taxon>
        <taxon>Thermoproteota</taxon>
        <taxon>Thermoprotei</taxon>
        <taxon>Desulfurococcales</taxon>
        <taxon>Desulfurococcaceae</taxon>
        <taxon>Aeropyrum</taxon>
    </lineage>
</organism>
<proteinExistence type="predicted"/>
<dbReference type="AlphaFoldDB" id="Q9YDH3"/>
<dbReference type="EnsemblBacteria" id="BAA79924">
    <property type="protein sequence ID" value="BAA79924"/>
    <property type="gene ID" value="APE_0940"/>
</dbReference>
<dbReference type="eggNOG" id="arCOG00426">
    <property type="taxonomic scope" value="Archaea"/>
</dbReference>
<dbReference type="KEGG" id="ape:APE_0940"/>